<evidence type="ECO:0000259" key="2">
    <source>
        <dbReference type="Pfam" id="PF04851"/>
    </source>
</evidence>
<evidence type="ECO:0000313" key="4">
    <source>
        <dbReference type="Proteomes" id="UP000252586"/>
    </source>
</evidence>
<feature type="domain" description="Helicase/UvrB N-terminal" evidence="2">
    <location>
        <begin position="18"/>
        <end position="206"/>
    </location>
</feature>
<dbReference type="PANTHER" id="PTHR47396">
    <property type="entry name" value="TYPE I RESTRICTION ENZYME ECOKI R PROTEIN"/>
    <property type="match status" value="1"/>
</dbReference>
<dbReference type="GO" id="GO:0005524">
    <property type="term" value="F:ATP binding"/>
    <property type="evidence" value="ECO:0007669"/>
    <property type="project" value="InterPro"/>
</dbReference>
<feature type="region of interest" description="Disordered" evidence="1">
    <location>
        <begin position="413"/>
        <end position="440"/>
    </location>
</feature>
<dbReference type="Proteomes" id="UP000252586">
    <property type="component" value="Unassembled WGS sequence"/>
</dbReference>
<dbReference type="InterPro" id="IPR027417">
    <property type="entry name" value="P-loop_NTPase"/>
</dbReference>
<reference evidence="3 4" key="1">
    <citation type="submission" date="2018-06" db="EMBL/GenBank/DDBJ databases">
        <title>Genomic Encyclopedia of Type Strains, Phase IV (KMG-IV): sequencing the most valuable type-strain genomes for metagenomic binning, comparative biology and taxonomic classification.</title>
        <authorList>
            <person name="Goeker M."/>
        </authorList>
    </citation>
    <scope>NUCLEOTIDE SEQUENCE [LARGE SCALE GENOMIC DNA]</scope>
    <source>
        <strain evidence="3 4">DSM 44599</strain>
    </source>
</reference>
<keyword evidence="4" id="KW-1185">Reference proteome</keyword>
<evidence type="ECO:0000256" key="1">
    <source>
        <dbReference type="SAM" id="MobiDB-lite"/>
    </source>
</evidence>
<dbReference type="AlphaFoldDB" id="A0A366D9V2"/>
<dbReference type="PANTHER" id="PTHR47396:SF1">
    <property type="entry name" value="ATP-DEPENDENT HELICASE IRC3-RELATED"/>
    <property type="match status" value="1"/>
</dbReference>
<protein>
    <submittedName>
        <fullName evidence="3">Type III restriction enzyme</fullName>
    </submittedName>
</protein>
<dbReference type="RefSeq" id="WP_067511778.1">
    <property type="nucleotide sequence ID" value="NZ_QNRE01000012.1"/>
</dbReference>
<dbReference type="Pfam" id="PF04851">
    <property type="entry name" value="ResIII"/>
    <property type="match status" value="1"/>
</dbReference>
<dbReference type="OrthoDB" id="9776021at2"/>
<organism evidence="3 4">
    <name type="scientific">Nocardia puris</name>
    <dbReference type="NCBI Taxonomy" id="208602"/>
    <lineage>
        <taxon>Bacteria</taxon>
        <taxon>Bacillati</taxon>
        <taxon>Actinomycetota</taxon>
        <taxon>Actinomycetes</taxon>
        <taxon>Mycobacteriales</taxon>
        <taxon>Nocardiaceae</taxon>
        <taxon>Nocardia</taxon>
    </lineage>
</organism>
<dbReference type="SUPFAM" id="SSF52540">
    <property type="entry name" value="P-loop containing nucleoside triphosphate hydrolases"/>
    <property type="match status" value="1"/>
</dbReference>
<dbReference type="InterPro" id="IPR050742">
    <property type="entry name" value="Helicase_Restrict-Modif_Enz"/>
</dbReference>
<dbReference type="EMBL" id="QNRE01000012">
    <property type="protein sequence ID" value="RBO86837.1"/>
    <property type="molecule type" value="Genomic_DNA"/>
</dbReference>
<proteinExistence type="predicted"/>
<feature type="compositionally biased region" description="Pro residues" evidence="1">
    <location>
        <begin position="415"/>
        <end position="431"/>
    </location>
</feature>
<comment type="caution">
    <text evidence="3">The sequence shown here is derived from an EMBL/GenBank/DDBJ whole genome shotgun (WGS) entry which is preliminary data.</text>
</comment>
<dbReference type="GO" id="GO:0003677">
    <property type="term" value="F:DNA binding"/>
    <property type="evidence" value="ECO:0007669"/>
    <property type="project" value="InterPro"/>
</dbReference>
<name>A0A366D9V2_9NOCA</name>
<dbReference type="Gene3D" id="3.40.50.300">
    <property type="entry name" value="P-loop containing nucleotide triphosphate hydrolases"/>
    <property type="match status" value="2"/>
</dbReference>
<dbReference type="InterPro" id="IPR006935">
    <property type="entry name" value="Helicase/UvrB_N"/>
</dbReference>
<sequence length="816" mass="91036">MTWLPFEEALVEEIQARMDLRKPNARGLAEVAKAIQAGDGREVVCDLATGVGKTYLAAALVDYLAAQGVRNILIVTPGSTIQSKTIDNFTPGHPKFVAGAEYEPTLITADNFSRGQVGDALHDDAVVKVFIFNVQQLTKPTIKTSRKTRETDEFIGQGLYDHLQSVGDLVVIADEHHVYREKAKAFGAAVRELNPRAIVGLTATPDESDLDKVVFQYSLADAIADGLVKTPVIVYREDGQKDIETQLSDACHLRARKEEVWRAWAAQEGRSQISPVLFVVCQDIKDAEHVANILARDGYLPGEGQVLLITSQSSDKALAELASVESPESPVRAVVSVNMLKEGWDVKNIGVIVGYRALASSTLTEQVLGRGLRLPFGSRVGVAAIDHVDLVAHDSYRKLLANKNALLQQLVPSAPELPPTPPSPDGQPMPLPFGESQPSHSEIAENGELHLVGPARIQDGDLVDGTEFLILSSFEAAKEQLGKDQAAASQVLYKVKDAPSIVFPRREREYAPVTFSLSYIENSAAQAIGAAFKHEFPVHLKRQALVAERDMHGQATVRTQQLEDEDATQRYVPVADVRQELEDGVWKLGLVPAEMQELNAAARVAKQFLLGAGVTDDNDEALWSTRRTHQAVKEIGQLIRDAYSNRRLQPKWSYKRVEVPIRRPMPSETASRWDEKFNKNKWYGDWSRSIQPYANFDAKSTEFTLAQMFDSSPHVKWWLRIYEPGEVWIERDNTKKYYPDLIVLDKEDVYWVIEGKSDISARDIEVLDKKKAAEEWARQVRDDGRFGIWRYVFATESIIKQAKTWEELIAKAKPEM</sequence>
<dbReference type="STRING" id="1210090.GCA_001613185_05021"/>
<gene>
    <name evidence="3" type="ORF">DFR74_1128</name>
</gene>
<evidence type="ECO:0000313" key="3">
    <source>
        <dbReference type="EMBL" id="RBO86837.1"/>
    </source>
</evidence>
<dbReference type="GO" id="GO:0016787">
    <property type="term" value="F:hydrolase activity"/>
    <property type="evidence" value="ECO:0007669"/>
    <property type="project" value="InterPro"/>
</dbReference>
<dbReference type="GO" id="GO:0005829">
    <property type="term" value="C:cytosol"/>
    <property type="evidence" value="ECO:0007669"/>
    <property type="project" value="TreeGrafter"/>
</dbReference>
<accession>A0A366D9V2</accession>